<evidence type="ECO:0000313" key="3">
    <source>
        <dbReference type="RefSeq" id="XP_018496250.1"/>
    </source>
</evidence>
<evidence type="ECO:0000313" key="2">
    <source>
        <dbReference type="Proteomes" id="UP000694867"/>
    </source>
</evidence>
<dbReference type="RefSeq" id="XP_018496250.1">
    <property type="nucleotide sequence ID" value="XM_018640734.1"/>
</dbReference>
<evidence type="ECO:0000256" key="1">
    <source>
        <dbReference type="SAM" id="MobiDB-lite"/>
    </source>
</evidence>
<protein>
    <submittedName>
        <fullName evidence="3">Uncharacterized protein LOC100900994</fullName>
    </submittedName>
</protein>
<gene>
    <name evidence="3" type="primary">LOC100900994</name>
</gene>
<name>A0AAJ7L6U0_9ACAR</name>
<feature type="compositionally biased region" description="Basic and acidic residues" evidence="1">
    <location>
        <begin position="94"/>
        <end position="106"/>
    </location>
</feature>
<proteinExistence type="predicted"/>
<dbReference type="AlphaFoldDB" id="A0AAJ7L6U0"/>
<dbReference type="GeneID" id="100900994"/>
<accession>A0AAJ7L6U0</accession>
<dbReference type="KEGG" id="goe:100900994"/>
<keyword evidence="2" id="KW-1185">Reference proteome</keyword>
<reference evidence="3" key="1">
    <citation type="submission" date="2025-08" db="UniProtKB">
        <authorList>
            <consortium name="RefSeq"/>
        </authorList>
    </citation>
    <scope>IDENTIFICATION</scope>
</reference>
<dbReference type="Proteomes" id="UP000694867">
    <property type="component" value="Unplaced"/>
</dbReference>
<feature type="region of interest" description="Disordered" evidence="1">
    <location>
        <begin position="1"/>
        <end position="34"/>
    </location>
</feature>
<organism evidence="2 3">
    <name type="scientific">Galendromus occidentalis</name>
    <name type="common">western predatory mite</name>
    <dbReference type="NCBI Taxonomy" id="34638"/>
    <lineage>
        <taxon>Eukaryota</taxon>
        <taxon>Metazoa</taxon>
        <taxon>Ecdysozoa</taxon>
        <taxon>Arthropoda</taxon>
        <taxon>Chelicerata</taxon>
        <taxon>Arachnida</taxon>
        <taxon>Acari</taxon>
        <taxon>Parasitiformes</taxon>
        <taxon>Mesostigmata</taxon>
        <taxon>Gamasina</taxon>
        <taxon>Phytoseioidea</taxon>
        <taxon>Phytoseiidae</taxon>
        <taxon>Typhlodrominae</taxon>
        <taxon>Galendromus</taxon>
    </lineage>
</organism>
<sequence>MGLSLFPKRRRRRRRFGEPSPKALDPPSFSDLEPEITVPVEDVVLPEVNVILPSDSGSFDGSRIALRSSSKLSGGEKIGLGSSTPLQDPLETTGLKERTAEPRKLESPMLTRAQPQDEGPADLNG</sequence>
<feature type="region of interest" description="Disordered" evidence="1">
    <location>
        <begin position="68"/>
        <end position="125"/>
    </location>
</feature>